<dbReference type="Pfam" id="PF00535">
    <property type="entry name" value="Glycos_transf_2"/>
    <property type="match status" value="1"/>
</dbReference>
<evidence type="ECO:0000256" key="5">
    <source>
        <dbReference type="ARBA" id="ARBA00022989"/>
    </source>
</evidence>
<dbReference type="Gene3D" id="3.90.550.10">
    <property type="entry name" value="Spore Coat Polysaccharide Biosynthesis Protein SpsA, Chain A"/>
    <property type="match status" value="1"/>
</dbReference>
<keyword evidence="3" id="KW-0808">Transferase</keyword>
<evidence type="ECO:0000256" key="4">
    <source>
        <dbReference type="ARBA" id="ARBA00022692"/>
    </source>
</evidence>
<proteinExistence type="predicted"/>
<dbReference type="PANTHER" id="PTHR48090:SF1">
    <property type="entry name" value="PROPHAGE BACTOPRENOL GLUCOSYL TRANSFERASE HOMOLOG"/>
    <property type="match status" value="1"/>
</dbReference>
<name>X0WY35_9ZZZZ</name>
<dbReference type="GO" id="GO:0016757">
    <property type="term" value="F:glycosyltransferase activity"/>
    <property type="evidence" value="ECO:0007669"/>
    <property type="project" value="UniProtKB-KW"/>
</dbReference>
<sequence>DYELIFVDDGSRDKSADILQKLANKDPHVVVIQLGRNFGHQVAISAGLDFSSGKGVIIMDADLQDPPEVLPEFIEKWREGHDIVYAIRTNRKEGWFKRNSYAFFYRILQRIAAIQIPLDAGDFCLMDRKAVEILTHMPERNRFMRGIRSWIGLDQVGLAYDRDSRYAGQPKFTYSKLIYLALDGLVSFSFLPLRLISIVGFMVSFVSIILAFSYAIQRITKGLNPPGFATIVVSIFFLAGMQLITLGVIGEYVGRIFEE</sequence>
<feature type="non-terminal residue" evidence="9">
    <location>
        <position position="1"/>
    </location>
</feature>
<evidence type="ECO:0000256" key="6">
    <source>
        <dbReference type="ARBA" id="ARBA00023136"/>
    </source>
</evidence>
<dbReference type="InterPro" id="IPR029044">
    <property type="entry name" value="Nucleotide-diphossugar_trans"/>
</dbReference>
<evidence type="ECO:0000256" key="7">
    <source>
        <dbReference type="SAM" id="Phobius"/>
    </source>
</evidence>
<evidence type="ECO:0000256" key="3">
    <source>
        <dbReference type="ARBA" id="ARBA00022679"/>
    </source>
</evidence>
<dbReference type="GO" id="GO:0005886">
    <property type="term" value="C:plasma membrane"/>
    <property type="evidence" value="ECO:0007669"/>
    <property type="project" value="TreeGrafter"/>
</dbReference>
<protein>
    <recommendedName>
        <fullName evidence="8">Glycosyltransferase 2-like domain-containing protein</fullName>
    </recommendedName>
</protein>
<dbReference type="InterPro" id="IPR001173">
    <property type="entry name" value="Glyco_trans_2-like"/>
</dbReference>
<dbReference type="PANTHER" id="PTHR48090">
    <property type="entry name" value="UNDECAPRENYL-PHOSPHATE 4-DEOXY-4-FORMAMIDO-L-ARABINOSE TRANSFERASE-RELATED"/>
    <property type="match status" value="1"/>
</dbReference>
<feature type="transmembrane region" description="Helical" evidence="7">
    <location>
        <begin position="228"/>
        <end position="249"/>
    </location>
</feature>
<dbReference type="InterPro" id="IPR050256">
    <property type="entry name" value="Glycosyltransferase_2"/>
</dbReference>
<accession>X0WY35</accession>
<reference evidence="9" key="1">
    <citation type="journal article" date="2014" name="Front. Microbiol.">
        <title>High frequency of phylogenetically diverse reductive dehalogenase-homologous genes in deep subseafloor sedimentary metagenomes.</title>
        <authorList>
            <person name="Kawai M."/>
            <person name="Futagami T."/>
            <person name="Toyoda A."/>
            <person name="Takaki Y."/>
            <person name="Nishi S."/>
            <person name="Hori S."/>
            <person name="Arai W."/>
            <person name="Tsubouchi T."/>
            <person name="Morono Y."/>
            <person name="Uchiyama I."/>
            <person name="Ito T."/>
            <person name="Fujiyama A."/>
            <person name="Inagaki F."/>
            <person name="Takami H."/>
        </authorList>
    </citation>
    <scope>NUCLEOTIDE SEQUENCE</scope>
    <source>
        <strain evidence="9">Expedition CK06-06</strain>
    </source>
</reference>
<gene>
    <name evidence="9" type="ORF">S01H1_52635</name>
</gene>
<evidence type="ECO:0000313" key="9">
    <source>
        <dbReference type="EMBL" id="GAG17656.1"/>
    </source>
</evidence>
<organism evidence="9">
    <name type="scientific">marine sediment metagenome</name>
    <dbReference type="NCBI Taxonomy" id="412755"/>
    <lineage>
        <taxon>unclassified sequences</taxon>
        <taxon>metagenomes</taxon>
        <taxon>ecological metagenomes</taxon>
    </lineage>
</organism>
<keyword evidence="5 7" id="KW-1133">Transmembrane helix</keyword>
<feature type="transmembrane region" description="Helical" evidence="7">
    <location>
        <begin position="196"/>
        <end position="216"/>
    </location>
</feature>
<keyword evidence="2" id="KW-0328">Glycosyltransferase</keyword>
<feature type="domain" description="Glycosyltransferase 2-like" evidence="8">
    <location>
        <begin position="1"/>
        <end position="132"/>
    </location>
</feature>
<comment type="subcellular location">
    <subcellularLocation>
        <location evidence="1">Membrane</location>
        <topology evidence="1">Multi-pass membrane protein</topology>
    </subcellularLocation>
</comment>
<evidence type="ECO:0000256" key="1">
    <source>
        <dbReference type="ARBA" id="ARBA00004141"/>
    </source>
</evidence>
<comment type="caution">
    <text evidence="9">The sequence shown here is derived from an EMBL/GenBank/DDBJ whole genome shotgun (WGS) entry which is preliminary data.</text>
</comment>
<keyword evidence="6 7" id="KW-0472">Membrane</keyword>
<evidence type="ECO:0000259" key="8">
    <source>
        <dbReference type="Pfam" id="PF00535"/>
    </source>
</evidence>
<feature type="non-terminal residue" evidence="9">
    <location>
        <position position="259"/>
    </location>
</feature>
<dbReference type="AlphaFoldDB" id="X0WY35"/>
<dbReference type="SUPFAM" id="SSF53448">
    <property type="entry name" value="Nucleotide-diphospho-sugar transferases"/>
    <property type="match status" value="1"/>
</dbReference>
<dbReference type="CDD" id="cd04187">
    <property type="entry name" value="DPM1_like_bac"/>
    <property type="match status" value="1"/>
</dbReference>
<keyword evidence="4 7" id="KW-0812">Transmembrane</keyword>
<evidence type="ECO:0000256" key="2">
    <source>
        <dbReference type="ARBA" id="ARBA00022676"/>
    </source>
</evidence>
<dbReference type="EMBL" id="BARS01034031">
    <property type="protein sequence ID" value="GAG17656.1"/>
    <property type="molecule type" value="Genomic_DNA"/>
</dbReference>